<dbReference type="GO" id="GO:0003796">
    <property type="term" value="F:lysozyme activity"/>
    <property type="evidence" value="ECO:0007669"/>
    <property type="project" value="UniProtKB-EC"/>
</dbReference>
<dbReference type="Proteomes" id="UP000273326">
    <property type="component" value="Chromosome"/>
</dbReference>
<dbReference type="InterPro" id="IPR034690">
    <property type="entry name" value="Endolysin_T4_type"/>
</dbReference>
<keyword evidence="11" id="KW-1185">Reference proteome</keyword>
<dbReference type="OrthoDB" id="2168681at2"/>
<evidence type="ECO:0000256" key="4">
    <source>
        <dbReference type="ARBA" id="ARBA00022801"/>
    </source>
</evidence>
<dbReference type="PANTHER" id="PTHR38107:SF3">
    <property type="entry name" value="LYSOZYME RRRD-RELATED"/>
    <property type="match status" value="1"/>
</dbReference>
<dbReference type="InterPro" id="IPR023346">
    <property type="entry name" value="Lysozyme-like_dom_sf"/>
</dbReference>
<dbReference type="GO" id="GO:0016998">
    <property type="term" value="P:cell wall macromolecule catabolic process"/>
    <property type="evidence" value="ECO:0007669"/>
    <property type="project" value="InterPro"/>
</dbReference>
<proteinExistence type="inferred from homology"/>
<sequence>MVNENMKISQRGIDFIKGFEGLRLEAYTDGAGVWTIGYGHTQGVYPGMVITEEEALTYLEEDIDSHTEGIFNFITVPLNQSQFDALASFHFNLGVYILEGSELLELINNENWTAAAEEMKTYNKVNGEVDPGIVRRREEEVEMFLSELESPSDPPTIRKRKKLAPIVLGYNSFGRVNQKNGITIHQTGNPAPGAHAQMHAKLQIDKVENMDKEDDYDKDVSSWHWQVDDYEAVQSFEHDVSCFHALDGTGDGNMHTIAIEGCINSDGNYTEAVENMAKLTALIMEQESLTISDVYQHNYWARDNKDCPAQIRAGQEGIKWERFLEMVQEFSGVEGELPDNGSSDPEPGTDTGIESKYTESGIFTPNDTILVRDMPSINGNHVATYSSGESVTYHTVHIGNGYVWLQYLRENGQQGYIPCREYNNGTFGELWGTIDDISSDSPTQTGIIRKYVESGIFTPDDTILVRDIPSTTGNHIATYLSGESVLYHTVQIGNGYVWLQYLRGNGQQGYIPCREYDGNFGVLWGTISDAPSGKPVHTGIIKQYAESGVFTPNDTIFVRDIPSTSGNHIATYVSGESLTYHTIHMGNGYVWLQYSRGNGQQGYIPCREVNEELGELWGTISDREAGNSEIPGIIRQYTEYGVFTPNDTILVRDIPNASGNHVATYLSGESLIYHTVHIGNGYVWLEYLGESGQKRYIPCRTYDGSFGELWGTINE</sequence>
<evidence type="ECO:0000313" key="11">
    <source>
        <dbReference type="Proteomes" id="UP000273326"/>
    </source>
</evidence>
<dbReference type="InterPro" id="IPR002196">
    <property type="entry name" value="Glyco_hydro_24"/>
</dbReference>
<evidence type="ECO:0000256" key="5">
    <source>
        <dbReference type="ARBA" id="ARBA00023200"/>
    </source>
</evidence>
<dbReference type="SUPFAM" id="SSF53955">
    <property type="entry name" value="Lysozyme-like"/>
    <property type="match status" value="1"/>
</dbReference>
<dbReference type="EMBL" id="CP034465">
    <property type="protein sequence ID" value="AZP04302.1"/>
    <property type="molecule type" value="Genomic_DNA"/>
</dbReference>
<feature type="domain" description="SH3b" evidence="9">
    <location>
        <begin position="545"/>
        <end position="612"/>
    </location>
</feature>
<dbReference type="Pfam" id="PF08460">
    <property type="entry name" value="SH3_5"/>
    <property type="match status" value="4"/>
</dbReference>
<keyword evidence="5" id="KW-1035">Host cytoplasm</keyword>
<evidence type="ECO:0000256" key="3">
    <source>
        <dbReference type="ARBA" id="ARBA00022638"/>
    </source>
</evidence>
<dbReference type="RefSeq" id="WP_126109581.1">
    <property type="nucleotide sequence ID" value="NZ_CP034465.1"/>
</dbReference>
<keyword evidence="2 7" id="KW-0929">Antimicrobial</keyword>
<dbReference type="GO" id="GO:0009253">
    <property type="term" value="P:peptidoglycan catabolic process"/>
    <property type="evidence" value="ECO:0007669"/>
    <property type="project" value="InterPro"/>
</dbReference>
<accession>A0A3Q9BKE1</accession>
<feature type="domain" description="SH3b" evidence="9">
    <location>
        <begin position="452"/>
        <end position="519"/>
    </location>
</feature>
<dbReference type="InterPro" id="IPR036505">
    <property type="entry name" value="Amidase/PGRP_sf"/>
</dbReference>
<keyword evidence="6 7" id="KW-0326">Glycosidase</keyword>
<gene>
    <name evidence="10" type="ORF">EJN90_06415</name>
</gene>
<organism evidence="10 11">
    <name type="scientific">Jeotgalibaca ciconiae</name>
    <dbReference type="NCBI Taxonomy" id="2496265"/>
    <lineage>
        <taxon>Bacteria</taxon>
        <taxon>Bacillati</taxon>
        <taxon>Bacillota</taxon>
        <taxon>Bacilli</taxon>
        <taxon>Lactobacillales</taxon>
        <taxon>Carnobacteriaceae</taxon>
        <taxon>Jeotgalibaca</taxon>
    </lineage>
</organism>
<dbReference type="CDD" id="cd06583">
    <property type="entry name" value="PGRP"/>
    <property type="match status" value="1"/>
</dbReference>
<dbReference type="AlphaFoldDB" id="A0A3Q9BKE1"/>
<dbReference type="SUPFAM" id="SSF55846">
    <property type="entry name" value="N-acetylmuramoyl-L-alanine amidase-like"/>
    <property type="match status" value="1"/>
</dbReference>
<dbReference type="KEGG" id="jeh:EJN90_06415"/>
<dbReference type="Pfam" id="PF00959">
    <property type="entry name" value="Phage_lysozyme"/>
    <property type="match status" value="1"/>
</dbReference>
<dbReference type="InterPro" id="IPR002502">
    <property type="entry name" value="Amidase_domain"/>
</dbReference>
<dbReference type="HAMAP" id="MF_04110">
    <property type="entry name" value="ENDOLYSIN_T4"/>
    <property type="match status" value="1"/>
</dbReference>
<feature type="domain" description="SH3b" evidence="9">
    <location>
        <begin position="358"/>
        <end position="425"/>
    </location>
</feature>
<dbReference type="InterPro" id="IPR033907">
    <property type="entry name" value="Endolysin_autolysin"/>
</dbReference>
<feature type="domain" description="SH3b" evidence="9">
    <location>
        <begin position="638"/>
        <end position="705"/>
    </location>
</feature>
<protein>
    <recommendedName>
        <fullName evidence="7">Lysozyme</fullName>
        <ecNumber evidence="7">3.2.1.17</ecNumber>
    </recommendedName>
</protein>
<feature type="region of interest" description="Disordered" evidence="8">
    <location>
        <begin position="334"/>
        <end position="356"/>
    </location>
</feature>
<dbReference type="Gene3D" id="1.10.530.40">
    <property type="match status" value="1"/>
</dbReference>
<name>A0A3Q9BKE1_9LACT</name>
<dbReference type="InterPro" id="IPR051018">
    <property type="entry name" value="Bacteriophage_GH24"/>
</dbReference>
<dbReference type="CDD" id="cd00737">
    <property type="entry name" value="lyz_endolysin_autolysin"/>
    <property type="match status" value="1"/>
</dbReference>
<dbReference type="InterPro" id="IPR003646">
    <property type="entry name" value="SH3-like_bac-type"/>
</dbReference>
<dbReference type="Gene3D" id="2.30.30.40">
    <property type="entry name" value="SH3 Domains"/>
    <property type="match status" value="4"/>
</dbReference>
<evidence type="ECO:0000256" key="8">
    <source>
        <dbReference type="SAM" id="MobiDB-lite"/>
    </source>
</evidence>
<dbReference type="SMART" id="SM00287">
    <property type="entry name" value="SH3b"/>
    <property type="match status" value="4"/>
</dbReference>
<evidence type="ECO:0000256" key="1">
    <source>
        <dbReference type="ARBA" id="ARBA00000632"/>
    </source>
</evidence>
<evidence type="ECO:0000256" key="2">
    <source>
        <dbReference type="ARBA" id="ARBA00022529"/>
    </source>
</evidence>
<dbReference type="Gene3D" id="3.40.80.10">
    <property type="entry name" value="Peptidoglycan recognition protein-like"/>
    <property type="match status" value="1"/>
</dbReference>
<dbReference type="Pfam" id="PF01510">
    <property type="entry name" value="Amidase_2"/>
    <property type="match status" value="1"/>
</dbReference>
<evidence type="ECO:0000313" key="10">
    <source>
        <dbReference type="EMBL" id="AZP04302.1"/>
    </source>
</evidence>
<comment type="similarity">
    <text evidence="7">Belongs to the glycosyl hydrolase 24 family.</text>
</comment>
<evidence type="ECO:0000256" key="7">
    <source>
        <dbReference type="RuleBase" id="RU003788"/>
    </source>
</evidence>
<evidence type="ECO:0000256" key="6">
    <source>
        <dbReference type="ARBA" id="ARBA00023295"/>
    </source>
</evidence>
<comment type="catalytic activity">
    <reaction evidence="1 7">
        <text>Hydrolysis of (1-&gt;4)-beta-linkages between N-acetylmuramic acid and N-acetyl-D-glucosamine residues in a peptidoglycan and between N-acetyl-D-glucosamine residues in chitodextrins.</text>
        <dbReference type="EC" id="3.2.1.17"/>
    </reaction>
</comment>
<evidence type="ECO:0000259" key="9">
    <source>
        <dbReference type="SMART" id="SM00287"/>
    </source>
</evidence>
<keyword evidence="4 7" id="KW-0378">Hydrolase</keyword>
<dbReference type="GO" id="GO:0008745">
    <property type="term" value="F:N-acetylmuramoyl-L-alanine amidase activity"/>
    <property type="evidence" value="ECO:0007669"/>
    <property type="project" value="InterPro"/>
</dbReference>
<dbReference type="EC" id="3.2.1.17" evidence="7"/>
<dbReference type="InterPro" id="IPR023347">
    <property type="entry name" value="Lysozyme_dom_sf"/>
</dbReference>
<dbReference type="GO" id="GO:0031640">
    <property type="term" value="P:killing of cells of another organism"/>
    <property type="evidence" value="ECO:0007669"/>
    <property type="project" value="UniProtKB-KW"/>
</dbReference>
<dbReference type="PANTHER" id="PTHR38107">
    <property type="match status" value="1"/>
</dbReference>
<dbReference type="GO" id="GO:0042742">
    <property type="term" value="P:defense response to bacterium"/>
    <property type="evidence" value="ECO:0007669"/>
    <property type="project" value="UniProtKB-KW"/>
</dbReference>
<reference evidence="11" key="1">
    <citation type="submission" date="2018-12" db="EMBL/GenBank/DDBJ databases">
        <title>Complete genome sequencing of Jeotgalibaca sp. H21T32.</title>
        <authorList>
            <person name="Bae J.-W."/>
            <person name="Lee S.-Y."/>
        </authorList>
    </citation>
    <scope>NUCLEOTIDE SEQUENCE [LARGE SCALE GENOMIC DNA]</scope>
    <source>
        <strain evidence="11">H21T32</strain>
    </source>
</reference>
<keyword evidence="3 7" id="KW-0081">Bacteriolytic enzyme</keyword>